<dbReference type="InterPro" id="IPR050832">
    <property type="entry name" value="Bact_Acetyltransf"/>
</dbReference>
<dbReference type="OrthoDB" id="9789603at2"/>
<dbReference type="PROSITE" id="PS51186">
    <property type="entry name" value="GNAT"/>
    <property type="match status" value="1"/>
</dbReference>
<dbReference type="InterPro" id="IPR000182">
    <property type="entry name" value="GNAT_dom"/>
</dbReference>
<evidence type="ECO:0000256" key="1">
    <source>
        <dbReference type="ARBA" id="ARBA00022679"/>
    </source>
</evidence>
<dbReference type="SUPFAM" id="SSF55729">
    <property type="entry name" value="Acyl-CoA N-acyltransferases (Nat)"/>
    <property type="match status" value="1"/>
</dbReference>
<dbReference type="Proteomes" id="UP000199413">
    <property type="component" value="Unassembled WGS sequence"/>
</dbReference>
<dbReference type="EMBL" id="FMHV01000002">
    <property type="protein sequence ID" value="SCL23489.1"/>
    <property type="molecule type" value="Genomic_DNA"/>
</dbReference>
<dbReference type="STRING" id="568872.GA0070624_2746"/>
<reference evidence="5" key="1">
    <citation type="submission" date="2016-06" db="EMBL/GenBank/DDBJ databases">
        <authorList>
            <person name="Varghese N."/>
            <person name="Submissions Spin"/>
        </authorList>
    </citation>
    <scope>NUCLEOTIDE SEQUENCE [LARGE SCALE GENOMIC DNA]</scope>
    <source>
        <strain evidence="5">DSM 45431</strain>
    </source>
</reference>
<dbReference type="CDD" id="cd04301">
    <property type="entry name" value="NAT_SF"/>
    <property type="match status" value="1"/>
</dbReference>
<dbReference type="Gene3D" id="3.40.630.30">
    <property type="match status" value="1"/>
</dbReference>
<sequence>MDVELRVVRSDDAARLAALLTQLGYPVQEPEVTERLTYWFGDPASLLIGADVRGDLAGVAALHVIPMLEATGRWARLAALVVDERYRGKGVGRSLVEAAETRAREMGCRYMEIASSRRRVQAHRFYRSLGYEDVCERSARFIKYLLR</sequence>
<dbReference type="PANTHER" id="PTHR43877">
    <property type="entry name" value="AMINOALKYLPHOSPHONATE N-ACETYLTRANSFERASE-RELATED-RELATED"/>
    <property type="match status" value="1"/>
</dbReference>
<keyword evidence="1 4" id="KW-0808">Transferase</keyword>
<proteinExistence type="predicted"/>
<evidence type="ECO:0000259" key="3">
    <source>
        <dbReference type="PROSITE" id="PS51186"/>
    </source>
</evidence>
<name>A0A1C6S1X9_9ACTN</name>
<gene>
    <name evidence="4" type="ORF">GA0070624_2746</name>
</gene>
<keyword evidence="5" id="KW-1185">Reference proteome</keyword>
<keyword evidence="2" id="KW-0012">Acyltransferase</keyword>
<accession>A0A1C6S1X9</accession>
<dbReference type="InterPro" id="IPR016181">
    <property type="entry name" value="Acyl_CoA_acyltransferase"/>
</dbReference>
<evidence type="ECO:0000313" key="4">
    <source>
        <dbReference type="EMBL" id="SCL23489.1"/>
    </source>
</evidence>
<evidence type="ECO:0000256" key="2">
    <source>
        <dbReference type="ARBA" id="ARBA00023315"/>
    </source>
</evidence>
<feature type="domain" description="N-acetyltransferase" evidence="3">
    <location>
        <begin position="3"/>
        <end position="147"/>
    </location>
</feature>
<protein>
    <submittedName>
        <fullName evidence="4">Acetyltransferase (GNAT) family protein</fullName>
    </submittedName>
</protein>
<organism evidence="4 5">
    <name type="scientific">Micromonospora rhizosphaerae</name>
    <dbReference type="NCBI Taxonomy" id="568872"/>
    <lineage>
        <taxon>Bacteria</taxon>
        <taxon>Bacillati</taxon>
        <taxon>Actinomycetota</taxon>
        <taxon>Actinomycetes</taxon>
        <taxon>Micromonosporales</taxon>
        <taxon>Micromonosporaceae</taxon>
        <taxon>Micromonospora</taxon>
    </lineage>
</organism>
<dbReference type="PANTHER" id="PTHR43877:SF1">
    <property type="entry name" value="ACETYLTRANSFERASE"/>
    <property type="match status" value="1"/>
</dbReference>
<evidence type="ECO:0000313" key="5">
    <source>
        <dbReference type="Proteomes" id="UP000199413"/>
    </source>
</evidence>
<dbReference type="GO" id="GO:0016747">
    <property type="term" value="F:acyltransferase activity, transferring groups other than amino-acyl groups"/>
    <property type="evidence" value="ECO:0007669"/>
    <property type="project" value="InterPro"/>
</dbReference>
<dbReference type="RefSeq" id="WP_091341024.1">
    <property type="nucleotide sequence ID" value="NZ_FMHV01000002.1"/>
</dbReference>
<dbReference type="Pfam" id="PF00583">
    <property type="entry name" value="Acetyltransf_1"/>
    <property type="match status" value="1"/>
</dbReference>
<dbReference type="AlphaFoldDB" id="A0A1C6S1X9"/>